<reference evidence="4 8" key="3">
    <citation type="submission" date="2018-10" db="EMBL/GenBank/DDBJ databases">
        <title>Cultivation of a novel Methanohalophilus strain from Kebrit Deep of the Red Sea and a genomic comparison of members of the genus Methanohalophilus.</title>
        <authorList>
            <person name="Guan Y."/>
            <person name="Ngugi D.K."/>
            <person name="Stingl U."/>
        </authorList>
    </citation>
    <scope>NUCLEOTIDE SEQUENCE [LARGE SCALE GENOMIC DNA]</scope>
    <source>
        <strain evidence="4 8">DSM 3094</strain>
    </source>
</reference>
<dbReference type="Pfam" id="PF04430">
    <property type="entry name" value="DUF498"/>
    <property type="match status" value="1"/>
</dbReference>
<dbReference type="AlphaFoldDB" id="A0A1L3Q026"/>
<keyword evidence="6" id="KW-1185">Reference proteome</keyword>
<dbReference type="FunFam" id="3.40.1230.10:FF:000001">
    <property type="entry name" value="Adipogenesis-associated, Mth938 domain-containing"/>
    <property type="match status" value="1"/>
</dbReference>
<evidence type="ECO:0000256" key="1">
    <source>
        <dbReference type="ARBA" id="ARBA00004496"/>
    </source>
</evidence>
<evidence type="ECO:0000313" key="4">
    <source>
        <dbReference type="EMBL" id="RNI10924.1"/>
    </source>
</evidence>
<dbReference type="Proteomes" id="UP000198669">
    <property type="component" value="Unassembled WGS sequence"/>
</dbReference>
<dbReference type="PANTHER" id="PTHR15811:SF5">
    <property type="entry name" value="MTH938 DOMAIN-CONTAINING PROTEIN"/>
    <property type="match status" value="1"/>
</dbReference>
<dbReference type="EMBL" id="CP017921">
    <property type="protein sequence ID" value="APH38209.1"/>
    <property type="molecule type" value="Genomic_DNA"/>
</dbReference>
<dbReference type="PANTHER" id="PTHR15811">
    <property type="entry name" value="MTH938 DOMAIN-CONTAINING PROTEIN"/>
    <property type="match status" value="1"/>
</dbReference>
<accession>A0A1L3Q026</accession>
<proteinExistence type="predicted"/>
<dbReference type="Proteomes" id="UP000267921">
    <property type="component" value="Unassembled WGS sequence"/>
</dbReference>
<dbReference type="InterPro" id="IPR007523">
    <property type="entry name" value="NDUFAF3/AAMDC"/>
</dbReference>
<reference evidence="3 6" key="1">
    <citation type="submission" date="2016-10" db="EMBL/GenBank/DDBJ databases">
        <title>Methanohalophilus halophilus.</title>
        <authorList>
            <person name="L'haridon S."/>
        </authorList>
    </citation>
    <scope>NUCLEOTIDE SEQUENCE [LARGE SCALE GENOMIC DNA]</scope>
    <source>
        <strain evidence="3 6">Z-7982</strain>
    </source>
</reference>
<keyword evidence="2" id="KW-0963">Cytoplasm</keyword>
<dbReference type="OrthoDB" id="117324at2157"/>
<gene>
    <name evidence="3" type="ORF">BHR79_01065</name>
    <name evidence="4" type="ORF">EFE40_01730</name>
    <name evidence="5" type="ORF">SAMN04515625_0030</name>
</gene>
<dbReference type="STRING" id="2177.BHR79_01065"/>
<evidence type="ECO:0000313" key="8">
    <source>
        <dbReference type="Proteomes" id="UP000267921"/>
    </source>
</evidence>
<dbReference type="SUPFAM" id="SSF64076">
    <property type="entry name" value="MTH938-like"/>
    <property type="match status" value="1"/>
</dbReference>
<evidence type="ECO:0000313" key="3">
    <source>
        <dbReference type="EMBL" id="APH38209.1"/>
    </source>
</evidence>
<dbReference type="RefSeq" id="WP_072560421.1">
    <property type="nucleotide sequence ID" value="NZ_CP017921.1"/>
</dbReference>
<dbReference type="GeneID" id="30582302"/>
<sequence>MKPKIDNTKFGSITIEGEEYEKDVLIRLSGNIKKRKKKLSKAIYGTSHKISLDEAEHVYENGAEKIIIGSGQNGMVELSDEARDFFKAKGCKVKLCPTPEAIDKWNCAKGKVIGLFHLTC</sequence>
<dbReference type="EMBL" id="FNMU01000001">
    <property type="protein sequence ID" value="SDV99550.1"/>
    <property type="molecule type" value="Genomic_DNA"/>
</dbReference>
<dbReference type="GO" id="GO:0005737">
    <property type="term" value="C:cytoplasm"/>
    <property type="evidence" value="ECO:0007669"/>
    <property type="project" value="UniProtKB-SubCell"/>
</dbReference>
<name>A0A1L3Q026_9EURY</name>
<dbReference type="InterPro" id="IPR036748">
    <property type="entry name" value="MTH938-like_sf"/>
</dbReference>
<reference evidence="5 7" key="2">
    <citation type="submission" date="2016-10" db="EMBL/GenBank/DDBJ databases">
        <authorList>
            <person name="de Groot N.N."/>
        </authorList>
    </citation>
    <scope>NUCLEOTIDE SEQUENCE [LARGE SCALE GENOMIC DNA]</scope>
    <source>
        <strain evidence="5 7">Z-7982</strain>
    </source>
</reference>
<evidence type="ECO:0000313" key="5">
    <source>
        <dbReference type="EMBL" id="SDV99550.1"/>
    </source>
</evidence>
<evidence type="ECO:0000256" key="2">
    <source>
        <dbReference type="ARBA" id="ARBA00022490"/>
    </source>
</evidence>
<evidence type="ECO:0000313" key="6">
    <source>
        <dbReference type="Proteomes" id="UP000186879"/>
    </source>
</evidence>
<dbReference type="Proteomes" id="UP000186879">
    <property type="component" value="Chromosome"/>
</dbReference>
<evidence type="ECO:0000313" key="7">
    <source>
        <dbReference type="Proteomes" id="UP000198669"/>
    </source>
</evidence>
<comment type="subcellular location">
    <subcellularLocation>
        <location evidence="1">Cytoplasm</location>
    </subcellularLocation>
</comment>
<dbReference type="Gene3D" id="3.40.1230.10">
    <property type="entry name" value="MTH938-like"/>
    <property type="match status" value="1"/>
</dbReference>
<protein>
    <submittedName>
        <fullName evidence="3">Uncharacterized protein</fullName>
    </submittedName>
</protein>
<dbReference type="EMBL" id="RJJG01000001">
    <property type="protein sequence ID" value="RNI10924.1"/>
    <property type="molecule type" value="Genomic_DNA"/>
</dbReference>
<dbReference type="KEGG" id="mhaz:BHR79_01065"/>
<organism evidence="3 6">
    <name type="scientific">Methanohalophilus halophilus</name>
    <dbReference type="NCBI Taxonomy" id="2177"/>
    <lineage>
        <taxon>Archaea</taxon>
        <taxon>Methanobacteriati</taxon>
        <taxon>Methanobacteriota</taxon>
        <taxon>Stenosarchaea group</taxon>
        <taxon>Methanomicrobia</taxon>
        <taxon>Methanosarcinales</taxon>
        <taxon>Methanosarcinaceae</taxon>
        <taxon>Methanohalophilus</taxon>
    </lineage>
</organism>